<dbReference type="Gene3D" id="3.30.70.260">
    <property type="match status" value="1"/>
</dbReference>
<name>A0A835T921_CHLIN</name>
<dbReference type="OrthoDB" id="1555531at2759"/>
<evidence type="ECO:0000256" key="1">
    <source>
        <dbReference type="ARBA" id="ARBA00001713"/>
    </source>
</evidence>
<dbReference type="Gene3D" id="3.40.50.1360">
    <property type="match status" value="1"/>
</dbReference>
<dbReference type="PANTHER" id="PTHR43748">
    <property type="entry name" value="RIBOSE-5-PHOSPHATE ISOMERASE 3, CHLOROPLASTIC-RELATED"/>
    <property type="match status" value="1"/>
</dbReference>
<dbReference type="PANTHER" id="PTHR43748:SF1">
    <property type="entry name" value="RIBOSE-5-PHOSPHATE ISOMERASE 4, CHLOROPLASTIC-RELATED"/>
    <property type="match status" value="1"/>
</dbReference>
<evidence type="ECO:0000256" key="3">
    <source>
        <dbReference type="ARBA" id="ARBA00008088"/>
    </source>
</evidence>
<comment type="similarity">
    <text evidence="3">Belongs to the ribose 5-phosphate isomerase family.</text>
</comment>
<dbReference type="InterPro" id="IPR050262">
    <property type="entry name" value="Ribose-5P_isomerase"/>
</dbReference>
<dbReference type="EMBL" id="JAEHOC010000006">
    <property type="protein sequence ID" value="KAG2441142.1"/>
    <property type="molecule type" value="Genomic_DNA"/>
</dbReference>
<proteinExistence type="inferred from homology"/>
<dbReference type="UniPathway" id="UPA00115">
    <property type="reaction ID" value="UER00412"/>
</dbReference>
<accession>A0A835T921</accession>
<sequence length="284" mass="29864">MQSRSRAGAAARPCRLGAQRVVRCSAAQKVDAAKLAAARECVERFVKSNSVVALGSGEMVNLAIEEVGRRLSIGSLQNVVGVPACDVAAHEAAFHGVPLLPDARAAEATVALAEADQVDVAARAALLGCSADAPQQPDVPRLLRVLQKAGSGTRLVLLTSADRVVTRLGGSLPVWIGAEGWEEWAEELDDIFLGDAELWRRSASGQPENPRGGDIPYVSPDGNTIVDVRFYEGLKLFGEDEVYSKIAKEIDGISGVEGHGLVVGRAAAVVVARPGQQAPEVVEF</sequence>
<dbReference type="Pfam" id="PF06026">
    <property type="entry name" value="Rib_5-P_isom_A"/>
    <property type="match status" value="1"/>
</dbReference>
<evidence type="ECO:0000256" key="5">
    <source>
        <dbReference type="ARBA" id="ARBA00023235"/>
    </source>
</evidence>
<comment type="caution">
    <text evidence="6">The sequence shown here is derived from an EMBL/GenBank/DDBJ whole genome shotgun (WGS) entry which is preliminary data.</text>
</comment>
<evidence type="ECO:0000256" key="2">
    <source>
        <dbReference type="ARBA" id="ARBA00004988"/>
    </source>
</evidence>
<dbReference type="GO" id="GO:0004751">
    <property type="term" value="F:ribose-5-phosphate isomerase activity"/>
    <property type="evidence" value="ECO:0007669"/>
    <property type="project" value="UniProtKB-EC"/>
</dbReference>
<dbReference type="AlphaFoldDB" id="A0A835T921"/>
<protein>
    <recommendedName>
        <fullName evidence="4">ribose-5-phosphate isomerase</fullName>
        <ecNumber evidence="4">5.3.1.6</ecNumber>
    </recommendedName>
</protein>
<keyword evidence="7" id="KW-1185">Reference proteome</keyword>
<dbReference type="GO" id="GO:0009052">
    <property type="term" value="P:pentose-phosphate shunt, non-oxidative branch"/>
    <property type="evidence" value="ECO:0007669"/>
    <property type="project" value="InterPro"/>
</dbReference>
<dbReference type="InterPro" id="IPR004788">
    <property type="entry name" value="Ribose5P_isomerase_type_A"/>
</dbReference>
<organism evidence="6 7">
    <name type="scientific">Chlamydomonas incerta</name>
    <dbReference type="NCBI Taxonomy" id="51695"/>
    <lineage>
        <taxon>Eukaryota</taxon>
        <taxon>Viridiplantae</taxon>
        <taxon>Chlorophyta</taxon>
        <taxon>core chlorophytes</taxon>
        <taxon>Chlorophyceae</taxon>
        <taxon>CS clade</taxon>
        <taxon>Chlamydomonadales</taxon>
        <taxon>Chlamydomonadaceae</taxon>
        <taxon>Chlamydomonas</taxon>
    </lineage>
</organism>
<dbReference type="InterPro" id="IPR037171">
    <property type="entry name" value="NagB/RpiA_transferase-like"/>
</dbReference>
<evidence type="ECO:0000313" key="7">
    <source>
        <dbReference type="Proteomes" id="UP000650467"/>
    </source>
</evidence>
<dbReference type="SUPFAM" id="SSF100950">
    <property type="entry name" value="NagB/RpiA/CoA transferase-like"/>
    <property type="match status" value="1"/>
</dbReference>
<dbReference type="EC" id="5.3.1.6" evidence="4"/>
<comment type="pathway">
    <text evidence="2">Carbohydrate degradation; pentose phosphate pathway; D-ribose 5-phosphate from D-ribulose 5-phosphate (non-oxidative stage): step 1/1.</text>
</comment>
<gene>
    <name evidence="6" type="ORF">HXX76_003994</name>
</gene>
<comment type="catalytic activity">
    <reaction evidence="1">
        <text>aldehydo-D-ribose 5-phosphate = D-ribulose 5-phosphate</text>
        <dbReference type="Rhea" id="RHEA:14657"/>
        <dbReference type="ChEBI" id="CHEBI:58121"/>
        <dbReference type="ChEBI" id="CHEBI:58273"/>
        <dbReference type="EC" id="5.3.1.6"/>
    </reaction>
</comment>
<evidence type="ECO:0000256" key="4">
    <source>
        <dbReference type="ARBA" id="ARBA00011959"/>
    </source>
</evidence>
<reference evidence="6" key="1">
    <citation type="journal article" date="2020" name="bioRxiv">
        <title>Comparative genomics of Chlamydomonas.</title>
        <authorList>
            <person name="Craig R.J."/>
            <person name="Hasan A.R."/>
            <person name="Ness R.W."/>
            <person name="Keightley P.D."/>
        </authorList>
    </citation>
    <scope>NUCLEOTIDE SEQUENCE</scope>
    <source>
        <strain evidence="6">SAG 7.73</strain>
    </source>
</reference>
<dbReference type="Proteomes" id="UP000650467">
    <property type="component" value="Unassembled WGS sequence"/>
</dbReference>
<evidence type="ECO:0000313" key="6">
    <source>
        <dbReference type="EMBL" id="KAG2441142.1"/>
    </source>
</evidence>
<keyword evidence="5" id="KW-0413">Isomerase</keyword>